<dbReference type="InterPro" id="IPR006600">
    <property type="entry name" value="HTH_CenpB_DNA-bd_dom"/>
</dbReference>
<evidence type="ECO:0000313" key="3">
    <source>
        <dbReference type="EMBL" id="KAG8175469.1"/>
    </source>
</evidence>
<proteinExistence type="predicted"/>
<dbReference type="PANTHER" id="PTHR19303:SF16">
    <property type="entry name" value="JERKY PROTEIN HOMOLOG-LIKE"/>
    <property type="match status" value="1"/>
</dbReference>
<accession>A0AAV6TUR5</accession>
<dbReference type="EMBL" id="JAFNEN010000996">
    <property type="protein sequence ID" value="KAG8175469.1"/>
    <property type="molecule type" value="Genomic_DNA"/>
</dbReference>
<dbReference type="Gene3D" id="1.10.10.60">
    <property type="entry name" value="Homeodomain-like"/>
    <property type="match status" value="1"/>
</dbReference>
<dbReference type="PROSITE" id="PS51253">
    <property type="entry name" value="HTH_CENPB"/>
    <property type="match status" value="1"/>
</dbReference>
<keyword evidence="1" id="KW-0238">DNA-binding</keyword>
<dbReference type="InterPro" id="IPR050863">
    <property type="entry name" value="CenT-Element_Derived"/>
</dbReference>
<gene>
    <name evidence="3" type="ORF">JTE90_004161</name>
</gene>
<dbReference type="Pfam" id="PF03184">
    <property type="entry name" value="DDE_1"/>
    <property type="match status" value="1"/>
</dbReference>
<dbReference type="GO" id="GO:0003677">
    <property type="term" value="F:DNA binding"/>
    <property type="evidence" value="ECO:0007669"/>
    <property type="project" value="UniProtKB-KW"/>
</dbReference>
<dbReference type="InterPro" id="IPR004875">
    <property type="entry name" value="DDE_SF_endonuclease_dom"/>
</dbReference>
<evidence type="ECO:0000313" key="4">
    <source>
        <dbReference type="Proteomes" id="UP000827092"/>
    </source>
</evidence>
<protein>
    <recommendedName>
        <fullName evidence="2">HTH CENPB-type domain-containing protein</fullName>
    </recommendedName>
</protein>
<comment type="caution">
    <text evidence="3">The sequence shown here is derived from an EMBL/GenBank/DDBJ whole genome shotgun (WGS) entry which is preliminary data.</text>
</comment>
<evidence type="ECO:0000256" key="1">
    <source>
        <dbReference type="ARBA" id="ARBA00023125"/>
    </source>
</evidence>
<feature type="domain" description="HTH CENPB-type" evidence="2">
    <location>
        <begin position="1"/>
        <end position="39"/>
    </location>
</feature>
<organism evidence="3 4">
    <name type="scientific">Oedothorax gibbosus</name>
    <dbReference type="NCBI Taxonomy" id="931172"/>
    <lineage>
        <taxon>Eukaryota</taxon>
        <taxon>Metazoa</taxon>
        <taxon>Ecdysozoa</taxon>
        <taxon>Arthropoda</taxon>
        <taxon>Chelicerata</taxon>
        <taxon>Arachnida</taxon>
        <taxon>Araneae</taxon>
        <taxon>Araneomorphae</taxon>
        <taxon>Entelegynae</taxon>
        <taxon>Araneoidea</taxon>
        <taxon>Linyphiidae</taxon>
        <taxon>Erigoninae</taxon>
        <taxon>Oedothorax</taxon>
    </lineage>
</organism>
<dbReference type="PANTHER" id="PTHR19303">
    <property type="entry name" value="TRANSPOSON"/>
    <property type="match status" value="1"/>
</dbReference>
<dbReference type="AlphaFoldDB" id="A0AAV6TUR5"/>
<sequence length="130" mass="15150">MLMEKGKELHLKMGIVEECKFSDGWLSRFKLRHGIRRLDISGEKRSQKNAWMDQEIFLDWFIHTFVPSVRNHLRENGKSEDTKVWLLLDNCRAHPPKERLVDFRHLLPTQRDIDPAALGPGDSSKSEGSL</sequence>
<dbReference type="Proteomes" id="UP000827092">
    <property type="component" value="Unassembled WGS sequence"/>
</dbReference>
<reference evidence="3 4" key="1">
    <citation type="journal article" date="2022" name="Nat. Ecol. Evol.">
        <title>A masculinizing supergene underlies an exaggerated male reproductive morph in a spider.</title>
        <authorList>
            <person name="Hendrickx F."/>
            <person name="De Corte Z."/>
            <person name="Sonet G."/>
            <person name="Van Belleghem S.M."/>
            <person name="Kostlbacher S."/>
            <person name="Vangestel C."/>
        </authorList>
    </citation>
    <scope>NUCLEOTIDE SEQUENCE [LARGE SCALE GENOMIC DNA]</scope>
    <source>
        <strain evidence="3">W744_W776</strain>
    </source>
</reference>
<name>A0AAV6TUR5_9ARAC</name>
<keyword evidence="4" id="KW-1185">Reference proteome</keyword>
<evidence type="ECO:0000259" key="2">
    <source>
        <dbReference type="PROSITE" id="PS51253"/>
    </source>
</evidence>
<dbReference type="GO" id="GO:0005634">
    <property type="term" value="C:nucleus"/>
    <property type="evidence" value="ECO:0007669"/>
    <property type="project" value="TreeGrafter"/>
</dbReference>